<reference evidence="4" key="1">
    <citation type="journal article" date="2014" name="Int. J. Syst. Evol. Microbiol.">
        <title>Complete genome sequence of Corynebacterium casei LMG S-19264T (=DSM 44701T), isolated from a smear-ripened cheese.</title>
        <authorList>
            <consortium name="US DOE Joint Genome Institute (JGI-PGF)"/>
            <person name="Walter F."/>
            <person name="Albersmeier A."/>
            <person name="Kalinowski J."/>
            <person name="Ruckert C."/>
        </authorList>
    </citation>
    <scope>NUCLEOTIDE SEQUENCE</scope>
    <source>
        <strain evidence="4">CGMCC 4.7306</strain>
    </source>
</reference>
<reference evidence="4" key="2">
    <citation type="submission" date="2020-09" db="EMBL/GenBank/DDBJ databases">
        <authorList>
            <person name="Sun Q."/>
            <person name="Zhou Y."/>
        </authorList>
    </citation>
    <scope>NUCLEOTIDE SEQUENCE</scope>
    <source>
        <strain evidence="4">CGMCC 4.7306</strain>
    </source>
</reference>
<evidence type="ECO:0000259" key="3">
    <source>
        <dbReference type="PROSITE" id="PS51462"/>
    </source>
</evidence>
<evidence type="ECO:0000256" key="2">
    <source>
        <dbReference type="ARBA" id="ARBA00022801"/>
    </source>
</evidence>
<feature type="domain" description="Nudix hydrolase" evidence="3">
    <location>
        <begin position="23"/>
        <end position="162"/>
    </location>
</feature>
<comment type="cofactor">
    <cofactor evidence="1">
        <name>Mg(2+)</name>
        <dbReference type="ChEBI" id="CHEBI:18420"/>
    </cofactor>
</comment>
<dbReference type="PROSITE" id="PS00893">
    <property type="entry name" value="NUDIX_BOX"/>
    <property type="match status" value="1"/>
</dbReference>
<dbReference type="Pfam" id="PF00293">
    <property type="entry name" value="NUDIX"/>
    <property type="match status" value="1"/>
</dbReference>
<comment type="caution">
    <text evidence="4">The sequence shown here is derived from an EMBL/GenBank/DDBJ whole genome shotgun (WGS) entry which is preliminary data.</text>
</comment>
<keyword evidence="2" id="KW-0378">Hydrolase</keyword>
<evidence type="ECO:0000313" key="5">
    <source>
        <dbReference type="Proteomes" id="UP000613840"/>
    </source>
</evidence>
<dbReference type="InterPro" id="IPR020084">
    <property type="entry name" value="NUDIX_hydrolase_CS"/>
</dbReference>
<evidence type="ECO:0000256" key="1">
    <source>
        <dbReference type="ARBA" id="ARBA00001946"/>
    </source>
</evidence>
<protein>
    <recommendedName>
        <fullName evidence="3">Nudix hydrolase domain-containing protein</fullName>
    </recommendedName>
</protein>
<evidence type="ECO:0000313" key="4">
    <source>
        <dbReference type="EMBL" id="GGL72198.1"/>
    </source>
</evidence>
<dbReference type="InterPro" id="IPR000086">
    <property type="entry name" value="NUDIX_hydrolase_dom"/>
</dbReference>
<accession>A0A917W7H2</accession>
<dbReference type="PANTHER" id="PTHR43046:SF16">
    <property type="entry name" value="ADP-RIBOSE PYROPHOSPHATASE YJHB-RELATED"/>
    <property type="match status" value="1"/>
</dbReference>
<dbReference type="AlphaFoldDB" id="A0A917W7H2"/>
<gene>
    <name evidence="4" type="ORF">GCM10011575_33240</name>
</gene>
<dbReference type="InterPro" id="IPR015797">
    <property type="entry name" value="NUDIX_hydrolase-like_dom_sf"/>
</dbReference>
<dbReference type="PROSITE" id="PS51462">
    <property type="entry name" value="NUDIX"/>
    <property type="match status" value="1"/>
</dbReference>
<organism evidence="4 5">
    <name type="scientific">Microlunatus endophyticus</name>
    <dbReference type="NCBI Taxonomy" id="1716077"/>
    <lineage>
        <taxon>Bacteria</taxon>
        <taxon>Bacillati</taxon>
        <taxon>Actinomycetota</taxon>
        <taxon>Actinomycetes</taxon>
        <taxon>Propionibacteriales</taxon>
        <taxon>Propionibacteriaceae</taxon>
        <taxon>Microlunatus</taxon>
    </lineage>
</organism>
<dbReference type="RefSeq" id="WP_229670186.1">
    <property type="nucleotide sequence ID" value="NZ_BMMZ01000008.1"/>
</dbReference>
<name>A0A917W7H2_9ACTN</name>
<dbReference type="Gene3D" id="3.90.79.10">
    <property type="entry name" value="Nucleoside Triphosphate Pyrophosphohydrolase"/>
    <property type="match status" value="1"/>
</dbReference>
<keyword evidence="5" id="KW-1185">Reference proteome</keyword>
<dbReference type="CDD" id="cd04683">
    <property type="entry name" value="NUDIX_Hydrolase"/>
    <property type="match status" value="1"/>
</dbReference>
<proteinExistence type="predicted"/>
<dbReference type="Proteomes" id="UP000613840">
    <property type="component" value="Unassembled WGS sequence"/>
</dbReference>
<dbReference type="SUPFAM" id="SSF55811">
    <property type="entry name" value="Nudix"/>
    <property type="match status" value="1"/>
</dbReference>
<dbReference type="GO" id="GO:0016787">
    <property type="term" value="F:hydrolase activity"/>
    <property type="evidence" value="ECO:0007669"/>
    <property type="project" value="UniProtKB-KW"/>
</dbReference>
<dbReference type="EMBL" id="BMMZ01000008">
    <property type="protein sequence ID" value="GGL72198.1"/>
    <property type="molecule type" value="Genomic_DNA"/>
</dbReference>
<sequence length="178" mass="20140">MAATVRKDQLSSVHREEVNKDRFRVVPAAYLILRRDDHVLLQLRSNTGYRDGHWATGAAGHVEEGEPVHRAACREAFEELGIEVEESNLKGLTTLHRTNHGADRQADGLDERVDFFFTTTHWKGKPRIMEPEKASDLDWFPLDALPDPVVPHELQVLMALRAQLHGNGTVPPIMTHGW</sequence>
<dbReference type="PANTHER" id="PTHR43046">
    <property type="entry name" value="GDP-MANNOSE MANNOSYL HYDROLASE"/>
    <property type="match status" value="1"/>
</dbReference>